<dbReference type="InterPro" id="IPR050772">
    <property type="entry name" value="Hydratase-Decarb/MhpD_sf"/>
</dbReference>
<dbReference type="PANTHER" id="PTHR30143:SF0">
    <property type="entry name" value="2-KETO-4-PENTENOATE HYDRATASE"/>
    <property type="match status" value="1"/>
</dbReference>
<dbReference type="PANTHER" id="PTHR30143">
    <property type="entry name" value="ACID HYDRATASE"/>
    <property type="match status" value="1"/>
</dbReference>
<evidence type="ECO:0000313" key="3">
    <source>
        <dbReference type="Proteomes" id="UP000680989"/>
    </source>
</evidence>
<accession>A0ABX7ZYT1</accession>
<evidence type="ECO:0000256" key="1">
    <source>
        <dbReference type="SAM" id="SignalP"/>
    </source>
</evidence>
<organism evidence="2 3">
    <name type="scientific">Ralstonia nicotianae</name>
    <dbReference type="NCBI Taxonomy" id="3037696"/>
    <lineage>
        <taxon>Bacteria</taxon>
        <taxon>Pseudomonadati</taxon>
        <taxon>Pseudomonadota</taxon>
        <taxon>Betaproteobacteria</taxon>
        <taxon>Burkholderiales</taxon>
        <taxon>Burkholderiaceae</taxon>
        <taxon>Ralstonia</taxon>
        <taxon>Ralstonia solanacearum species complex</taxon>
    </lineage>
</organism>
<protein>
    <submittedName>
        <fullName evidence="2">Hydratase</fullName>
    </submittedName>
</protein>
<keyword evidence="1" id="KW-0732">Signal</keyword>
<feature type="chain" id="PRO_5047034789" evidence="1">
    <location>
        <begin position="22"/>
        <end position="284"/>
    </location>
</feature>
<dbReference type="Proteomes" id="UP000680989">
    <property type="component" value="Plasmid pRS"/>
</dbReference>
<keyword evidence="2" id="KW-0614">Plasmid</keyword>
<name>A0ABX7ZYT1_9RALS</name>
<dbReference type="RefSeq" id="WP_211907096.1">
    <property type="nucleotide sequence ID" value="NZ_CP046675.1"/>
</dbReference>
<proteinExistence type="predicted"/>
<evidence type="ECO:0000313" key="2">
    <source>
        <dbReference type="EMBL" id="QUP60567.1"/>
    </source>
</evidence>
<dbReference type="InterPro" id="IPR036663">
    <property type="entry name" value="Fumarylacetoacetase_C_sf"/>
</dbReference>
<feature type="signal peptide" evidence="1">
    <location>
        <begin position="1"/>
        <end position="21"/>
    </location>
</feature>
<dbReference type="EMBL" id="CP046675">
    <property type="protein sequence ID" value="QUP60567.1"/>
    <property type="molecule type" value="Genomic_DNA"/>
</dbReference>
<dbReference type="Gene3D" id="3.90.850.10">
    <property type="entry name" value="Fumarylacetoacetase-like, C-terminal domain"/>
    <property type="match status" value="1"/>
</dbReference>
<dbReference type="SUPFAM" id="SSF56529">
    <property type="entry name" value="FAH"/>
    <property type="match status" value="1"/>
</dbReference>
<reference evidence="3" key="1">
    <citation type="submission" date="2019-12" db="EMBL/GenBank/DDBJ databases">
        <title>Whole-genome sequence of tobacco pathogen Ralstonia pseudosolanacearum strain RS, originating from Yunnan province of China.</title>
        <authorList>
            <person name="Lu C.-H."/>
        </authorList>
    </citation>
    <scope>NUCLEOTIDE SEQUENCE [LARGE SCALE GENOMIC DNA]</scope>
    <source>
        <strain evidence="3">RS</strain>
        <plasmid evidence="3">pRS</plasmid>
    </source>
</reference>
<gene>
    <name evidence="2" type="ORF">GO999_18525</name>
</gene>
<sequence>MKTVPILALTILGAAAQLAHAACPSDAAVAAYFEDYKAPRESKGLGDDLTLEEARCSRDKLARLLPLAVGRPVGYKAAFTNPAIWERFKVTEPEWGYMFGKYMFNSGATVSPKIGAKLLYEPDMVAVVKDAGLATAESPLEALQHISYFVPFIELPDAMRSTGAVGPALVATNITFRGGVLGPRIAVQPRQAFLDSLASMTVVTTEDQTGKELARAKGDALLGNPAAAALWLAKALRASGVTLKRGDLLSLGSFNAPVPPQPNTTITVKFLGLPNDPSVTAHFE</sequence>
<keyword evidence="3" id="KW-1185">Reference proteome</keyword>
<geneLocation type="plasmid" evidence="2 3">
    <name>pRS</name>
</geneLocation>